<evidence type="ECO:0000259" key="2">
    <source>
        <dbReference type="PROSITE" id="PS51371"/>
    </source>
</evidence>
<keyword evidence="4" id="KW-1185">Reference proteome</keyword>
<proteinExistence type="predicted"/>
<protein>
    <recommendedName>
        <fullName evidence="2">CBS domain-containing protein</fullName>
    </recommendedName>
</protein>
<evidence type="ECO:0000313" key="4">
    <source>
        <dbReference type="Proteomes" id="UP001366166"/>
    </source>
</evidence>
<dbReference type="InterPro" id="IPR046342">
    <property type="entry name" value="CBS_dom_sf"/>
</dbReference>
<reference evidence="4" key="1">
    <citation type="journal article" date="2023" name="Arch. Microbiol.">
        <title>Desulfoferula mesophilus gen. nov. sp. nov., a mesophilic sulfate-reducing bacterium isolated from a brackish lake sediment.</title>
        <authorList>
            <person name="Watanabe T."/>
            <person name="Yabe T."/>
            <person name="Tsuji J.M."/>
            <person name="Fukui M."/>
        </authorList>
    </citation>
    <scope>NUCLEOTIDE SEQUENCE [LARGE SCALE GENOMIC DNA]</scope>
    <source>
        <strain evidence="4">12FAK</strain>
    </source>
</reference>
<dbReference type="KEGG" id="dmp:FAK_20930"/>
<evidence type="ECO:0000313" key="3">
    <source>
        <dbReference type="EMBL" id="BEQ15027.1"/>
    </source>
</evidence>
<accession>A0AAU9F356</accession>
<dbReference type="Proteomes" id="UP001366166">
    <property type="component" value="Chromosome"/>
</dbReference>
<dbReference type="Gene3D" id="3.10.580.10">
    <property type="entry name" value="CBS-domain"/>
    <property type="match status" value="1"/>
</dbReference>
<organism evidence="3 4">
    <name type="scientific">Desulfoferula mesophila</name>
    <dbReference type="NCBI Taxonomy" id="3058419"/>
    <lineage>
        <taxon>Bacteria</taxon>
        <taxon>Pseudomonadati</taxon>
        <taxon>Thermodesulfobacteriota</taxon>
        <taxon>Desulfarculia</taxon>
        <taxon>Desulfarculales</taxon>
        <taxon>Desulfarculaceae</taxon>
        <taxon>Desulfoferula</taxon>
    </lineage>
</organism>
<dbReference type="RefSeq" id="WP_338598856.1">
    <property type="nucleotide sequence ID" value="NZ_AP028679.1"/>
</dbReference>
<keyword evidence="1" id="KW-0129">CBS domain</keyword>
<sequence length="185" mass="21028">MKSKSVKETMVPLEEYATVNQSATLFEAVQALERSWQKGRASKFKHRAVLVLDDKGYVVGKVSHWDLLQAMEPKYRKIADFDRLTHFGLNPAFMKSMVDKEMLWDDPWDLLCARASNILVENAMRPLSEDDFIDEESTLAHATHILVMGRKLSVLVRRGDKVVGVLRIVDVCDNICEMIKSCSIG</sequence>
<name>A0AAU9F356_9BACT</name>
<evidence type="ECO:0000256" key="1">
    <source>
        <dbReference type="PROSITE-ProRule" id="PRU00703"/>
    </source>
</evidence>
<dbReference type="PROSITE" id="PS51371">
    <property type="entry name" value="CBS"/>
    <property type="match status" value="1"/>
</dbReference>
<gene>
    <name evidence="3" type="ORF">FAK_20930</name>
</gene>
<dbReference type="AlphaFoldDB" id="A0AAU9F356"/>
<dbReference type="SUPFAM" id="SSF54631">
    <property type="entry name" value="CBS-domain pair"/>
    <property type="match status" value="1"/>
</dbReference>
<dbReference type="InterPro" id="IPR000644">
    <property type="entry name" value="CBS_dom"/>
</dbReference>
<dbReference type="Pfam" id="PF00571">
    <property type="entry name" value="CBS"/>
    <property type="match status" value="1"/>
</dbReference>
<feature type="domain" description="CBS" evidence="2">
    <location>
        <begin position="10"/>
        <end position="78"/>
    </location>
</feature>
<dbReference type="EMBL" id="AP028679">
    <property type="protein sequence ID" value="BEQ15027.1"/>
    <property type="molecule type" value="Genomic_DNA"/>
</dbReference>